<gene>
    <name evidence="1" type="ORF">CDAR_74841</name>
</gene>
<evidence type="ECO:0000313" key="1">
    <source>
        <dbReference type="EMBL" id="GIX90514.1"/>
    </source>
</evidence>
<protein>
    <submittedName>
        <fullName evidence="1">Uncharacterized protein</fullName>
    </submittedName>
</protein>
<dbReference type="EMBL" id="BPLQ01002250">
    <property type="protein sequence ID" value="GIX90514.1"/>
    <property type="molecule type" value="Genomic_DNA"/>
</dbReference>
<organism evidence="1 2">
    <name type="scientific">Caerostris darwini</name>
    <dbReference type="NCBI Taxonomy" id="1538125"/>
    <lineage>
        <taxon>Eukaryota</taxon>
        <taxon>Metazoa</taxon>
        <taxon>Ecdysozoa</taxon>
        <taxon>Arthropoda</taxon>
        <taxon>Chelicerata</taxon>
        <taxon>Arachnida</taxon>
        <taxon>Araneae</taxon>
        <taxon>Araneomorphae</taxon>
        <taxon>Entelegynae</taxon>
        <taxon>Araneoidea</taxon>
        <taxon>Araneidae</taxon>
        <taxon>Caerostris</taxon>
    </lineage>
</organism>
<comment type="caution">
    <text evidence="1">The sequence shown here is derived from an EMBL/GenBank/DDBJ whole genome shotgun (WGS) entry which is preliminary data.</text>
</comment>
<accession>A0AAV4P1K4</accession>
<sequence>MSPEHHSFPPSRFLQMLITQTRQDLTPRMCRTQPIVLPETHLLQSIILTPSLGPTREVSDHFPFRYTRISTHQHGSLITHRTLPNDVDVPSKCQFHGFSHTLIAKAAN</sequence>
<name>A0AAV4P1K4_9ARAC</name>
<reference evidence="1 2" key="1">
    <citation type="submission" date="2021-06" db="EMBL/GenBank/DDBJ databases">
        <title>Caerostris darwini draft genome.</title>
        <authorList>
            <person name="Kono N."/>
            <person name="Arakawa K."/>
        </authorList>
    </citation>
    <scope>NUCLEOTIDE SEQUENCE [LARGE SCALE GENOMIC DNA]</scope>
</reference>
<evidence type="ECO:0000313" key="2">
    <source>
        <dbReference type="Proteomes" id="UP001054837"/>
    </source>
</evidence>
<dbReference type="Proteomes" id="UP001054837">
    <property type="component" value="Unassembled WGS sequence"/>
</dbReference>
<keyword evidence="2" id="KW-1185">Reference proteome</keyword>
<proteinExistence type="predicted"/>
<dbReference type="AlphaFoldDB" id="A0AAV4P1K4"/>